<dbReference type="RefSeq" id="WP_214625078.1">
    <property type="nucleotide sequence ID" value="NZ_JAHGAW010000013.1"/>
</dbReference>
<evidence type="ECO:0000256" key="1">
    <source>
        <dbReference type="SAM" id="SignalP"/>
    </source>
</evidence>
<keyword evidence="1" id="KW-0732">Signal</keyword>
<evidence type="ECO:0000313" key="3">
    <source>
        <dbReference type="Proteomes" id="UP001138757"/>
    </source>
</evidence>
<protein>
    <recommendedName>
        <fullName evidence="4">PEP-CTERM sorting domain-containing protein</fullName>
    </recommendedName>
</protein>
<feature type="signal peptide" evidence="1">
    <location>
        <begin position="1"/>
        <end position="35"/>
    </location>
</feature>
<proteinExistence type="predicted"/>
<feature type="chain" id="PRO_5040896220" description="PEP-CTERM sorting domain-containing protein" evidence="1">
    <location>
        <begin position="36"/>
        <end position="121"/>
    </location>
</feature>
<dbReference type="AlphaFoldDB" id="A0A9X1ISS4"/>
<sequence>MTNIMIRFGKRTRLSGLAGGALVAIGALLPTAASAQIYATAYDGVDTDFFFQVTPNGSGAAASGFGHVLLGPTGPDSDPLPLTAMAGINAAQGDQRQQGRHVRLLFRHRAAARRNGWLHVQ</sequence>
<keyword evidence="3" id="KW-1185">Reference proteome</keyword>
<gene>
    <name evidence="2" type="ORF">KK488_17875</name>
</gene>
<comment type="caution">
    <text evidence="2">The sequence shown here is derived from an EMBL/GenBank/DDBJ whole genome shotgun (WGS) entry which is preliminary data.</text>
</comment>
<dbReference type="EMBL" id="JAHGAW010000013">
    <property type="protein sequence ID" value="MBT2188818.1"/>
    <property type="molecule type" value="Genomic_DNA"/>
</dbReference>
<dbReference type="Proteomes" id="UP001138757">
    <property type="component" value="Unassembled WGS sequence"/>
</dbReference>
<organism evidence="2 3">
    <name type="scientific">Sphingobium nicotianae</name>
    <dbReference type="NCBI Taxonomy" id="2782607"/>
    <lineage>
        <taxon>Bacteria</taxon>
        <taxon>Pseudomonadati</taxon>
        <taxon>Pseudomonadota</taxon>
        <taxon>Alphaproteobacteria</taxon>
        <taxon>Sphingomonadales</taxon>
        <taxon>Sphingomonadaceae</taxon>
        <taxon>Sphingobium</taxon>
    </lineage>
</organism>
<evidence type="ECO:0000313" key="2">
    <source>
        <dbReference type="EMBL" id="MBT2188818.1"/>
    </source>
</evidence>
<name>A0A9X1ISS4_9SPHN</name>
<accession>A0A9X1ISS4</accession>
<reference evidence="2" key="1">
    <citation type="submission" date="2021-05" db="EMBL/GenBank/DDBJ databases">
        <title>Genome of Sphingobium sp. strain.</title>
        <authorList>
            <person name="Fan R."/>
        </authorList>
    </citation>
    <scope>NUCLEOTIDE SEQUENCE</scope>
    <source>
        <strain evidence="2">H33</strain>
    </source>
</reference>
<evidence type="ECO:0008006" key="4">
    <source>
        <dbReference type="Google" id="ProtNLM"/>
    </source>
</evidence>